<dbReference type="PANTHER" id="PTHR23504:SF15">
    <property type="entry name" value="MAJOR FACILITATOR SUPERFAMILY (MFS) PROFILE DOMAIN-CONTAINING PROTEIN"/>
    <property type="match status" value="1"/>
</dbReference>
<dbReference type="Proteomes" id="UP000001997">
    <property type="component" value="Unassembled WGS sequence"/>
</dbReference>
<dbReference type="KEGG" id="pgu:PGUG_00906"/>
<dbReference type="InterPro" id="IPR011701">
    <property type="entry name" value="MFS"/>
</dbReference>
<feature type="transmembrane region" description="Helical" evidence="7">
    <location>
        <begin position="90"/>
        <end position="108"/>
    </location>
</feature>
<evidence type="ECO:0000256" key="7">
    <source>
        <dbReference type="SAM" id="Phobius"/>
    </source>
</evidence>
<feature type="transmembrane region" description="Helical" evidence="7">
    <location>
        <begin position="511"/>
        <end position="535"/>
    </location>
</feature>
<feature type="transmembrane region" description="Helical" evidence="7">
    <location>
        <begin position="20"/>
        <end position="41"/>
    </location>
</feature>
<dbReference type="HOGENOM" id="CLU_001265_54_5_1"/>
<feature type="region of interest" description="Disordered" evidence="6">
    <location>
        <begin position="248"/>
        <end position="289"/>
    </location>
</feature>
<dbReference type="InParanoid" id="A5DCA1"/>
<evidence type="ECO:0000313" key="8">
    <source>
        <dbReference type="EMBL" id="EDK36808.2"/>
    </source>
</evidence>
<feature type="transmembrane region" description="Helical" evidence="7">
    <location>
        <begin position="547"/>
        <end position="565"/>
    </location>
</feature>
<keyword evidence="2" id="KW-0813">Transport</keyword>
<dbReference type="EMBL" id="CH408155">
    <property type="protein sequence ID" value="EDK36808.2"/>
    <property type="molecule type" value="Genomic_DNA"/>
</dbReference>
<dbReference type="OMA" id="IPLHCTE"/>
<feature type="transmembrane region" description="Helical" evidence="7">
    <location>
        <begin position="374"/>
        <end position="393"/>
    </location>
</feature>
<proteinExistence type="predicted"/>
<dbReference type="eggNOG" id="KOG2615">
    <property type="taxonomic scope" value="Eukaryota"/>
</dbReference>
<dbReference type="VEuPathDB" id="FungiDB:PGUG_00906"/>
<evidence type="ECO:0000313" key="9">
    <source>
        <dbReference type="Proteomes" id="UP000001997"/>
    </source>
</evidence>
<keyword evidence="5 7" id="KW-0472">Membrane</keyword>
<feature type="transmembrane region" description="Helical" evidence="7">
    <location>
        <begin position="194"/>
        <end position="216"/>
    </location>
</feature>
<evidence type="ECO:0008006" key="10">
    <source>
        <dbReference type="Google" id="ProtNLM"/>
    </source>
</evidence>
<protein>
    <recommendedName>
        <fullName evidence="10">Major facilitator superfamily (MFS) profile domain-containing protein</fullName>
    </recommendedName>
</protein>
<dbReference type="GO" id="GO:0000329">
    <property type="term" value="C:fungal-type vacuole membrane"/>
    <property type="evidence" value="ECO:0007669"/>
    <property type="project" value="EnsemblFungi"/>
</dbReference>
<dbReference type="RefSeq" id="XP_001487529.2">
    <property type="nucleotide sequence ID" value="XM_001487479.1"/>
</dbReference>
<evidence type="ECO:0000256" key="3">
    <source>
        <dbReference type="ARBA" id="ARBA00022692"/>
    </source>
</evidence>
<organism evidence="8 9">
    <name type="scientific">Meyerozyma guilliermondii (strain ATCC 6260 / CBS 566 / DSM 6381 / JCM 1539 / NBRC 10279 / NRRL Y-324)</name>
    <name type="common">Yeast</name>
    <name type="synonym">Candida guilliermondii</name>
    <dbReference type="NCBI Taxonomy" id="294746"/>
    <lineage>
        <taxon>Eukaryota</taxon>
        <taxon>Fungi</taxon>
        <taxon>Dikarya</taxon>
        <taxon>Ascomycota</taxon>
        <taxon>Saccharomycotina</taxon>
        <taxon>Pichiomycetes</taxon>
        <taxon>Debaryomycetaceae</taxon>
        <taxon>Meyerozyma</taxon>
    </lineage>
</organism>
<evidence type="ECO:0000256" key="1">
    <source>
        <dbReference type="ARBA" id="ARBA00004141"/>
    </source>
</evidence>
<feature type="transmembrane region" description="Helical" evidence="7">
    <location>
        <begin position="477"/>
        <end position="499"/>
    </location>
</feature>
<sequence>MPHHGTFREQMKGFPVWQMVVISLIRFSEPISFTSLFPYVYFMVRDFKIAADESQIPRYSGYLAAAFSFMQFLCSVHWGQASEKIGRKSVLMIGLLGSACCMIMFGFARNFYMALFARAAMGAVNGNVGVIRTSIGEIATQKRHQAVAFSTVPLLWNLGSVVGPLIGGSKYLTRPRGEAHTSGMYNDFMNSYPYALSNVVVAFFLVVSATVCFLFFEETHYRLKYKQDRGLDIGDTILTWFGYKMSPRPWHRPSRSEIQDSSTPRAPQNGFLDELDGLESPATEETPLNRTPDIYAAVESDDSESESIDSADYRTTPLSRQMSAAIVRRYSSHASFPASFTDEEGPHSIFSSQVLTSPVIQTITSNFLLAFQNLVYSEFLPVLLAGKLTVSSLNFPFKMTGGFGYDSDSIGKLLSTTGFLGVFVVSLLFPWMDRHMRTINGYRLSLCLPPIVFMLLPTIVFTSPAYNHSMPPHLTTILLYLNSGLCTLSTATAFPHAVLLQHRAATPKFRALVNGLNLSLNSLARCIAPLVWGWLISFTDSMGIVPVSWYILSILAVGSLLHAFYMKDYDEEKNDEV</sequence>
<comment type="subcellular location">
    <subcellularLocation>
        <location evidence="1">Membrane</location>
        <topology evidence="1">Multi-pass membrane protein</topology>
    </subcellularLocation>
</comment>
<evidence type="ECO:0000256" key="6">
    <source>
        <dbReference type="SAM" id="MobiDB-lite"/>
    </source>
</evidence>
<dbReference type="AlphaFoldDB" id="A5DCA1"/>
<dbReference type="SUPFAM" id="SSF103473">
    <property type="entry name" value="MFS general substrate transporter"/>
    <property type="match status" value="1"/>
</dbReference>
<evidence type="ECO:0000256" key="2">
    <source>
        <dbReference type="ARBA" id="ARBA00022448"/>
    </source>
</evidence>
<dbReference type="Pfam" id="PF07690">
    <property type="entry name" value="MFS_1"/>
    <property type="match status" value="1"/>
</dbReference>
<dbReference type="InterPro" id="IPR036259">
    <property type="entry name" value="MFS_trans_sf"/>
</dbReference>
<accession>A5DCA1</accession>
<feature type="transmembrane region" description="Helical" evidence="7">
    <location>
        <begin position="147"/>
        <end position="166"/>
    </location>
</feature>
<feature type="transmembrane region" description="Helical" evidence="7">
    <location>
        <begin position="444"/>
        <end position="465"/>
    </location>
</feature>
<gene>
    <name evidence="8" type="ORF">PGUG_00906</name>
</gene>
<feature type="transmembrane region" description="Helical" evidence="7">
    <location>
        <begin position="61"/>
        <end position="78"/>
    </location>
</feature>
<dbReference type="GO" id="GO:0005254">
    <property type="term" value="F:chloride channel activity"/>
    <property type="evidence" value="ECO:0007669"/>
    <property type="project" value="EnsemblFungi"/>
</dbReference>
<dbReference type="OrthoDB" id="10262656at2759"/>
<dbReference type="GeneID" id="5128713"/>
<evidence type="ECO:0000256" key="4">
    <source>
        <dbReference type="ARBA" id="ARBA00022989"/>
    </source>
</evidence>
<evidence type="ECO:0000256" key="5">
    <source>
        <dbReference type="ARBA" id="ARBA00023136"/>
    </source>
</evidence>
<keyword evidence="4 7" id="KW-1133">Transmembrane helix</keyword>
<reference evidence="8 9" key="1">
    <citation type="journal article" date="2009" name="Nature">
        <title>Evolution of pathogenicity and sexual reproduction in eight Candida genomes.</title>
        <authorList>
            <person name="Butler G."/>
            <person name="Rasmussen M.D."/>
            <person name="Lin M.F."/>
            <person name="Santos M.A."/>
            <person name="Sakthikumar S."/>
            <person name="Munro C.A."/>
            <person name="Rheinbay E."/>
            <person name="Grabherr M."/>
            <person name="Forche A."/>
            <person name="Reedy J.L."/>
            <person name="Agrafioti I."/>
            <person name="Arnaud M.B."/>
            <person name="Bates S."/>
            <person name="Brown A.J."/>
            <person name="Brunke S."/>
            <person name="Costanzo M.C."/>
            <person name="Fitzpatrick D.A."/>
            <person name="de Groot P.W."/>
            <person name="Harris D."/>
            <person name="Hoyer L.L."/>
            <person name="Hube B."/>
            <person name="Klis F.M."/>
            <person name="Kodira C."/>
            <person name="Lennard N."/>
            <person name="Logue M.E."/>
            <person name="Martin R."/>
            <person name="Neiman A.M."/>
            <person name="Nikolaou E."/>
            <person name="Quail M.A."/>
            <person name="Quinn J."/>
            <person name="Santos M.C."/>
            <person name="Schmitzberger F.F."/>
            <person name="Sherlock G."/>
            <person name="Shah P."/>
            <person name="Silverstein K.A."/>
            <person name="Skrzypek M.S."/>
            <person name="Soll D."/>
            <person name="Staggs R."/>
            <person name="Stansfield I."/>
            <person name="Stumpf M.P."/>
            <person name="Sudbery P.E."/>
            <person name="Srikantha T."/>
            <person name="Zeng Q."/>
            <person name="Berman J."/>
            <person name="Berriman M."/>
            <person name="Heitman J."/>
            <person name="Gow N.A."/>
            <person name="Lorenz M.C."/>
            <person name="Birren B.W."/>
            <person name="Kellis M."/>
            <person name="Cuomo C.A."/>
        </authorList>
    </citation>
    <scope>NUCLEOTIDE SEQUENCE [LARGE SCALE GENOMIC DNA]</scope>
    <source>
        <strain evidence="9">ATCC 6260 / CBS 566 / DSM 6381 / JCM 1539 / NBRC 10279 / NRRL Y-324</strain>
    </source>
</reference>
<name>A5DCA1_PICGU</name>
<keyword evidence="9" id="KW-1185">Reference proteome</keyword>
<dbReference type="Gene3D" id="1.20.1250.20">
    <property type="entry name" value="MFS general substrate transporter like domains"/>
    <property type="match status" value="1"/>
</dbReference>
<keyword evidence="3 7" id="KW-0812">Transmembrane</keyword>
<dbReference type="FunCoup" id="A5DCA1">
    <property type="interactions" value="70"/>
</dbReference>
<dbReference type="CDD" id="cd17330">
    <property type="entry name" value="MFS_SLC46_TetA_like"/>
    <property type="match status" value="1"/>
</dbReference>
<dbReference type="PANTHER" id="PTHR23504">
    <property type="entry name" value="MAJOR FACILITATOR SUPERFAMILY DOMAIN-CONTAINING PROTEIN 10"/>
    <property type="match status" value="1"/>
</dbReference>
<feature type="transmembrane region" description="Helical" evidence="7">
    <location>
        <begin position="413"/>
        <end position="432"/>
    </location>
</feature>